<dbReference type="Proteomes" id="UP001251528">
    <property type="component" value="Unassembled WGS sequence"/>
</dbReference>
<keyword evidence="6" id="KW-0333">Golgi apparatus</keyword>
<dbReference type="Pfam" id="PF10233">
    <property type="entry name" value="Cg6151-P"/>
    <property type="match status" value="1"/>
</dbReference>
<dbReference type="GO" id="GO:0016192">
    <property type="term" value="P:vesicle-mediated transport"/>
    <property type="evidence" value="ECO:0007669"/>
    <property type="project" value="TreeGrafter"/>
</dbReference>
<proteinExistence type="inferred from homology"/>
<gene>
    <name evidence="9" type="primary">TVP18</name>
    <name evidence="9" type="ORF">QQS21_004305</name>
</gene>
<evidence type="ECO:0000256" key="1">
    <source>
        <dbReference type="ARBA" id="ARBA00003246"/>
    </source>
</evidence>
<keyword evidence="7 8" id="KW-0472">Membrane</keyword>
<dbReference type="PANTHER" id="PTHR13314">
    <property type="entry name" value="CALCIUM CHANNEL FLOWER HOMOLOG"/>
    <property type="match status" value="1"/>
</dbReference>
<sequence>MTLKEEFQTRNFSIYGQWFGILSMIICLATGISAIFTFRPLIIIFAVIAICSAFLILFIEVPLLLRICPTSGKFDDFVRKISTNYMRAAAYGAMSLIQFFSNFGGPTSLIAAAVFLLITSLCYVLAGLKGQDFIGSKTLGGAGVAQMIV</sequence>
<dbReference type="EMBL" id="JASWJB010000062">
    <property type="protein sequence ID" value="KAK2603536.1"/>
    <property type="molecule type" value="Genomic_DNA"/>
</dbReference>
<organism evidence="9 10">
    <name type="scientific">Conoideocrella luteorostrata</name>
    <dbReference type="NCBI Taxonomy" id="1105319"/>
    <lineage>
        <taxon>Eukaryota</taxon>
        <taxon>Fungi</taxon>
        <taxon>Dikarya</taxon>
        <taxon>Ascomycota</taxon>
        <taxon>Pezizomycotina</taxon>
        <taxon>Sordariomycetes</taxon>
        <taxon>Hypocreomycetidae</taxon>
        <taxon>Hypocreales</taxon>
        <taxon>Clavicipitaceae</taxon>
        <taxon>Conoideocrella</taxon>
    </lineage>
</organism>
<reference evidence="9" key="1">
    <citation type="submission" date="2023-06" db="EMBL/GenBank/DDBJ databases">
        <title>Conoideocrella luteorostrata (Hypocreales: Clavicipitaceae), a potential biocontrol fungus for elongate hemlock scale in United States Christmas tree production areas.</title>
        <authorList>
            <person name="Barrett H."/>
            <person name="Lovett B."/>
            <person name="Macias A.M."/>
            <person name="Stajich J.E."/>
            <person name="Kasson M.T."/>
        </authorList>
    </citation>
    <scope>NUCLEOTIDE SEQUENCE</scope>
    <source>
        <strain evidence="9">ARSEF 14590</strain>
    </source>
</reference>
<name>A0AAJ0FZZ1_9HYPO</name>
<evidence type="ECO:0000256" key="5">
    <source>
        <dbReference type="ARBA" id="ARBA00022989"/>
    </source>
</evidence>
<feature type="transmembrane region" description="Helical" evidence="8">
    <location>
        <begin position="12"/>
        <end position="36"/>
    </location>
</feature>
<comment type="caution">
    <text evidence="9">The sequence shown here is derived from an EMBL/GenBank/DDBJ whole genome shotgun (WGS) entry which is preliminary data.</text>
</comment>
<evidence type="ECO:0000256" key="8">
    <source>
        <dbReference type="SAM" id="Phobius"/>
    </source>
</evidence>
<accession>A0AAJ0FZZ1</accession>
<dbReference type="AlphaFoldDB" id="A0AAJ0FZZ1"/>
<keyword evidence="5 8" id="KW-1133">Transmembrane helix</keyword>
<feature type="transmembrane region" description="Helical" evidence="8">
    <location>
        <begin position="109"/>
        <end position="128"/>
    </location>
</feature>
<comment type="similarity">
    <text evidence="3">Belongs to the TVP18 family.</text>
</comment>
<dbReference type="InterPro" id="IPR019365">
    <property type="entry name" value="TVP18/Ca-channel_flower"/>
</dbReference>
<keyword evidence="10" id="KW-1185">Reference proteome</keyword>
<feature type="transmembrane region" description="Helical" evidence="8">
    <location>
        <begin position="42"/>
        <end position="65"/>
    </location>
</feature>
<evidence type="ECO:0000256" key="4">
    <source>
        <dbReference type="ARBA" id="ARBA00022692"/>
    </source>
</evidence>
<evidence type="ECO:0000313" key="10">
    <source>
        <dbReference type="Proteomes" id="UP001251528"/>
    </source>
</evidence>
<evidence type="ECO:0000256" key="2">
    <source>
        <dbReference type="ARBA" id="ARBA00004653"/>
    </source>
</evidence>
<protein>
    <submittedName>
        <fullName evidence="9">Golgi apparatus membrane protein tvp18</fullName>
    </submittedName>
</protein>
<evidence type="ECO:0000313" key="9">
    <source>
        <dbReference type="EMBL" id="KAK2603536.1"/>
    </source>
</evidence>
<evidence type="ECO:0000256" key="6">
    <source>
        <dbReference type="ARBA" id="ARBA00023034"/>
    </source>
</evidence>
<dbReference type="SMART" id="SM01077">
    <property type="entry name" value="Cg6151-P"/>
    <property type="match status" value="1"/>
</dbReference>
<dbReference type="GO" id="GO:0000139">
    <property type="term" value="C:Golgi membrane"/>
    <property type="evidence" value="ECO:0007669"/>
    <property type="project" value="UniProtKB-SubCell"/>
</dbReference>
<keyword evidence="4 8" id="KW-0812">Transmembrane</keyword>
<dbReference type="PANTHER" id="PTHR13314:SF2">
    <property type="entry name" value="CALCIUM CHANNEL FLOWER HOMOLOG"/>
    <property type="match status" value="1"/>
</dbReference>
<evidence type="ECO:0000256" key="7">
    <source>
        <dbReference type="ARBA" id="ARBA00023136"/>
    </source>
</evidence>
<comment type="subcellular location">
    <subcellularLocation>
        <location evidence="2">Golgi apparatus membrane</location>
        <topology evidence="2">Multi-pass membrane protein</topology>
    </subcellularLocation>
</comment>
<comment type="function">
    <text evidence="1">Golgi membrane protein involved in vesicular trafficking.</text>
</comment>
<evidence type="ECO:0000256" key="3">
    <source>
        <dbReference type="ARBA" id="ARBA00005738"/>
    </source>
</evidence>